<sequence>MVGHSGKRRTAKRLETDDDEPTWMDELDQALDDLNVNRLSTREKALATLQSILSKRNASAVLISRTEEFVESLLRRIDLGESTEETALAIDLLVLAFVNHGDRVAPDEQEAIYQEAAQSLREKAKRSKDPFIKAKCYEAMGLLTYILSLEIDAQVIRQEMQSVFGAGNEGEDDEVLAAATLTYAMMFIVSFCQDIMDPSLVQEEIDRVLEEVTYLLEIPGPVKLAATQAAALMMETLQSTQGDIEHNQMNEVIHALRELSMESVEDEDEEELFESALSTIEDSISPLREYDIKGKTYTLESWGKIVKHKKSTHSQ</sequence>
<keyword evidence="4" id="KW-1185">Reference proteome</keyword>
<dbReference type="PANTHER" id="PTHR12354:SF1">
    <property type="entry name" value="INTERFERON-RELATED DEVELOPMENTAL REGULATOR 1"/>
    <property type="match status" value="1"/>
</dbReference>
<evidence type="ECO:0000313" key="3">
    <source>
        <dbReference type="EMBL" id="ORX58262.1"/>
    </source>
</evidence>
<dbReference type="Proteomes" id="UP000242146">
    <property type="component" value="Unassembled WGS sequence"/>
</dbReference>
<evidence type="ECO:0000256" key="1">
    <source>
        <dbReference type="ARBA" id="ARBA00008828"/>
    </source>
</evidence>
<proteinExistence type="inferred from homology"/>
<evidence type="ECO:0000259" key="2">
    <source>
        <dbReference type="Pfam" id="PF05004"/>
    </source>
</evidence>
<dbReference type="AlphaFoldDB" id="A0A1X2GPA8"/>
<comment type="similarity">
    <text evidence="1">Belongs to the IFRD family.</text>
</comment>
<dbReference type="Pfam" id="PF05004">
    <property type="entry name" value="IFRD"/>
    <property type="match status" value="1"/>
</dbReference>
<dbReference type="EMBL" id="MCGT01000007">
    <property type="protein sequence ID" value="ORX58262.1"/>
    <property type="molecule type" value="Genomic_DNA"/>
</dbReference>
<protein>
    <recommendedName>
        <fullName evidence="2">Interferon-related developmental regulator N-terminal domain-containing protein</fullName>
    </recommendedName>
</protein>
<gene>
    <name evidence="3" type="ORF">DM01DRAFT_108496</name>
</gene>
<reference evidence="3 4" key="1">
    <citation type="submission" date="2016-07" db="EMBL/GenBank/DDBJ databases">
        <title>Pervasive Adenine N6-methylation of Active Genes in Fungi.</title>
        <authorList>
            <consortium name="DOE Joint Genome Institute"/>
            <person name="Mondo S.J."/>
            <person name="Dannebaum R.O."/>
            <person name="Kuo R.C."/>
            <person name="Labutti K."/>
            <person name="Haridas S."/>
            <person name="Kuo A."/>
            <person name="Salamov A."/>
            <person name="Ahrendt S.R."/>
            <person name="Lipzen A."/>
            <person name="Sullivan W."/>
            <person name="Andreopoulos W.B."/>
            <person name="Clum A."/>
            <person name="Lindquist E."/>
            <person name="Daum C."/>
            <person name="Ramamoorthy G.K."/>
            <person name="Gryganskyi A."/>
            <person name="Culley D."/>
            <person name="Magnuson J.K."/>
            <person name="James T.Y."/>
            <person name="O'Malley M.A."/>
            <person name="Stajich J.E."/>
            <person name="Spatafora J.W."/>
            <person name="Visel A."/>
            <person name="Grigoriev I.V."/>
        </authorList>
    </citation>
    <scope>NUCLEOTIDE SEQUENCE [LARGE SCALE GENOMIC DNA]</scope>
    <source>
        <strain evidence="3 4">NRRL 3301</strain>
    </source>
</reference>
<accession>A0A1X2GPA8</accession>
<dbReference type="InterPro" id="IPR039777">
    <property type="entry name" value="IFRD"/>
</dbReference>
<dbReference type="STRING" id="101127.A0A1X2GPA8"/>
<dbReference type="PANTHER" id="PTHR12354">
    <property type="entry name" value="INTERFERON-RELATED DEVELOPMENTAL REGULATOR"/>
    <property type="match status" value="1"/>
</dbReference>
<organism evidence="3 4">
    <name type="scientific">Hesseltinella vesiculosa</name>
    <dbReference type="NCBI Taxonomy" id="101127"/>
    <lineage>
        <taxon>Eukaryota</taxon>
        <taxon>Fungi</taxon>
        <taxon>Fungi incertae sedis</taxon>
        <taxon>Mucoromycota</taxon>
        <taxon>Mucoromycotina</taxon>
        <taxon>Mucoromycetes</taxon>
        <taxon>Mucorales</taxon>
        <taxon>Cunninghamellaceae</taxon>
        <taxon>Hesseltinella</taxon>
    </lineage>
</organism>
<evidence type="ECO:0000313" key="4">
    <source>
        <dbReference type="Proteomes" id="UP000242146"/>
    </source>
</evidence>
<feature type="domain" description="Interferon-related developmental regulator N-terminal" evidence="2">
    <location>
        <begin position="15"/>
        <end position="263"/>
    </location>
</feature>
<dbReference type="InterPro" id="IPR007701">
    <property type="entry name" value="Interferon-rel_develop_reg_N"/>
</dbReference>
<comment type="caution">
    <text evidence="3">The sequence shown here is derived from an EMBL/GenBank/DDBJ whole genome shotgun (WGS) entry which is preliminary data.</text>
</comment>
<name>A0A1X2GPA8_9FUNG</name>
<dbReference type="InterPro" id="IPR016024">
    <property type="entry name" value="ARM-type_fold"/>
</dbReference>
<dbReference type="OrthoDB" id="18978at2759"/>
<dbReference type="SUPFAM" id="SSF48371">
    <property type="entry name" value="ARM repeat"/>
    <property type="match status" value="1"/>
</dbReference>